<comment type="function">
    <text evidence="9">Part of the ABC transporter complex LsrABCD involved in autoinducer 2 (AI-2) import. Probably responsible for the translocation of the substrate across the membrane.</text>
</comment>
<dbReference type="PANTHER" id="PTHR32196:SF29">
    <property type="entry name" value="AUTOINDUCER 2 IMPORT SYSTEM PERMEASE PROTEIN LSRC"/>
    <property type="match status" value="1"/>
</dbReference>
<dbReference type="OrthoDB" id="9808136at2"/>
<keyword evidence="8 11" id="KW-0472">Membrane</keyword>
<keyword evidence="13" id="KW-1185">Reference proteome</keyword>
<evidence type="ECO:0000256" key="5">
    <source>
        <dbReference type="ARBA" id="ARBA00022519"/>
    </source>
</evidence>
<keyword evidence="7 11" id="KW-1133">Transmembrane helix</keyword>
<proteinExistence type="predicted"/>
<accession>A0A4R7VVW5</accession>
<feature type="transmembrane region" description="Helical" evidence="11">
    <location>
        <begin position="124"/>
        <end position="143"/>
    </location>
</feature>
<organism evidence="12 13">
    <name type="scientific">Actinophytocola oryzae</name>
    <dbReference type="NCBI Taxonomy" id="502181"/>
    <lineage>
        <taxon>Bacteria</taxon>
        <taxon>Bacillati</taxon>
        <taxon>Actinomycetota</taxon>
        <taxon>Actinomycetes</taxon>
        <taxon>Pseudonocardiales</taxon>
        <taxon>Pseudonocardiaceae</taxon>
    </lineage>
</organism>
<evidence type="ECO:0000256" key="3">
    <source>
        <dbReference type="ARBA" id="ARBA00022448"/>
    </source>
</evidence>
<sequence>MTRVSARASSFAGRELGIVVAFVAVVAATTITSPTFLSGQGIHDLFLNASIIALLAIGQALLVITRNIDLSVGSVMGLTAYLSGQLFLVDKDLPVIVVVLAGIALGAVCGAINGALVAIAKVPALVVTLGTLYVYRGIDYAWASGTDTTQINAYQMPQGFLSLGSGSILGIPHLTLIALVVLAVAAYGLHNFRAGRELYAIGSNPDAARLAGIPTGRRVFGAFVISGGLVGLGGVMHAAYFGTINASVGTGRELAVVAAVVVGGVAIFGGSGTVLGAALGALLLTTVTSALPILGVPAFWQRAVDGAALLVAISLDRAFMVRLATRLRAERAVRRAG</sequence>
<evidence type="ECO:0000256" key="10">
    <source>
        <dbReference type="ARBA" id="ARBA00039382"/>
    </source>
</evidence>
<dbReference type="EMBL" id="SOCP01000004">
    <property type="protein sequence ID" value="TDV53778.1"/>
    <property type="molecule type" value="Genomic_DNA"/>
</dbReference>
<comment type="caution">
    <text evidence="12">The sequence shown here is derived from an EMBL/GenBank/DDBJ whole genome shotgun (WGS) entry which is preliminary data.</text>
</comment>
<dbReference type="Pfam" id="PF02653">
    <property type="entry name" value="BPD_transp_2"/>
    <property type="match status" value="1"/>
</dbReference>
<comment type="subcellular location">
    <subcellularLocation>
        <location evidence="1">Cell membrane</location>
        <topology evidence="1">Multi-pass membrane protein</topology>
    </subcellularLocation>
</comment>
<dbReference type="RefSeq" id="WP_133902807.1">
    <property type="nucleotide sequence ID" value="NZ_SOCP01000004.1"/>
</dbReference>
<keyword evidence="3" id="KW-0813">Transport</keyword>
<reference evidence="12 13" key="1">
    <citation type="submission" date="2019-03" db="EMBL/GenBank/DDBJ databases">
        <title>Genomic Encyclopedia of Archaeal and Bacterial Type Strains, Phase II (KMG-II): from individual species to whole genera.</title>
        <authorList>
            <person name="Goeker M."/>
        </authorList>
    </citation>
    <scope>NUCLEOTIDE SEQUENCE [LARGE SCALE GENOMIC DNA]</scope>
    <source>
        <strain evidence="12 13">DSM 45499</strain>
    </source>
</reference>
<evidence type="ECO:0000256" key="1">
    <source>
        <dbReference type="ARBA" id="ARBA00004651"/>
    </source>
</evidence>
<feature type="transmembrane region" description="Helical" evidence="11">
    <location>
        <begin position="45"/>
        <end position="63"/>
    </location>
</feature>
<feature type="transmembrane region" description="Helical" evidence="11">
    <location>
        <begin position="95"/>
        <end position="117"/>
    </location>
</feature>
<gene>
    <name evidence="12" type="ORF">CLV71_104246</name>
</gene>
<keyword evidence="6 11" id="KW-0812">Transmembrane</keyword>
<keyword evidence="5" id="KW-0997">Cell inner membrane</keyword>
<protein>
    <recommendedName>
        <fullName evidence="10">Autoinducer 2 import system permease protein LsrC</fullName>
    </recommendedName>
</protein>
<evidence type="ECO:0000313" key="13">
    <source>
        <dbReference type="Proteomes" id="UP000294927"/>
    </source>
</evidence>
<dbReference type="AlphaFoldDB" id="A0A4R7VVW5"/>
<evidence type="ECO:0000256" key="4">
    <source>
        <dbReference type="ARBA" id="ARBA00022475"/>
    </source>
</evidence>
<evidence type="ECO:0000256" key="6">
    <source>
        <dbReference type="ARBA" id="ARBA00022692"/>
    </source>
</evidence>
<dbReference type="GO" id="GO:0022857">
    <property type="term" value="F:transmembrane transporter activity"/>
    <property type="evidence" value="ECO:0007669"/>
    <property type="project" value="InterPro"/>
</dbReference>
<keyword evidence="4" id="KW-1003">Cell membrane</keyword>
<evidence type="ECO:0000256" key="2">
    <source>
        <dbReference type="ARBA" id="ARBA00011262"/>
    </source>
</evidence>
<dbReference type="CDD" id="cd06579">
    <property type="entry name" value="TM_PBP1_transp_AraH_like"/>
    <property type="match status" value="1"/>
</dbReference>
<comment type="subunit">
    <text evidence="2">The complex is composed of two ATP-binding proteins (LsrA), two transmembrane proteins (LsrC and LsrD) and a solute-binding protein (LsrB).</text>
</comment>
<feature type="transmembrane region" description="Helical" evidence="11">
    <location>
        <begin position="219"/>
        <end position="242"/>
    </location>
</feature>
<evidence type="ECO:0000256" key="9">
    <source>
        <dbReference type="ARBA" id="ARBA00025439"/>
    </source>
</evidence>
<evidence type="ECO:0000256" key="11">
    <source>
        <dbReference type="SAM" id="Phobius"/>
    </source>
</evidence>
<evidence type="ECO:0000256" key="8">
    <source>
        <dbReference type="ARBA" id="ARBA00023136"/>
    </source>
</evidence>
<name>A0A4R7VVW5_9PSEU</name>
<feature type="transmembrane region" description="Helical" evidence="11">
    <location>
        <begin position="282"/>
        <end position="300"/>
    </location>
</feature>
<feature type="transmembrane region" description="Helical" evidence="11">
    <location>
        <begin position="12"/>
        <end position="33"/>
    </location>
</feature>
<evidence type="ECO:0000313" key="12">
    <source>
        <dbReference type="EMBL" id="TDV53778.1"/>
    </source>
</evidence>
<feature type="transmembrane region" description="Helical" evidence="11">
    <location>
        <begin position="163"/>
        <end position="189"/>
    </location>
</feature>
<dbReference type="PANTHER" id="PTHR32196">
    <property type="entry name" value="ABC TRANSPORTER PERMEASE PROTEIN YPHD-RELATED-RELATED"/>
    <property type="match status" value="1"/>
</dbReference>
<feature type="transmembrane region" description="Helical" evidence="11">
    <location>
        <begin position="254"/>
        <end position="275"/>
    </location>
</feature>
<feature type="transmembrane region" description="Helical" evidence="11">
    <location>
        <begin position="70"/>
        <end position="89"/>
    </location>
</feature>
<dbReference type="GO" id="GO:0005886">
    <property type="term" value="C:plasma membrane"/>
    <property type="evidence" value="ECO:0007669"/>
    <property type="project" value="UniProtKB-SubCell"/>
</dbReference>
<evidence type="ECO:0000256" key="7">
    <source>
        <dbReference type="ARBA" id="ARBA00022989"/>
    </source>
</evidence>
<dbReference type="InterPro" id="IPR001851">
    <property type="entry name" value="ABC_transp_permease"/>
</dbReference>
<dbReference type="Proteomes" id="UP000294927">
    <property type="component" value="Unassembled WGS sequence"/>
</dbReference>